<keyword evidence="4" id="KW-1185">Reference proteome</keyword>
<proteinExistence type="predicted"/>
<feature type="compositionally biased region" description="Basic and acidic residues" evidence="1">
    <location>
        <begin position="17"/>
        <end position="42"/>
    </location>
</feature>
<keyword evidence="2" id="KW-0472">Membrane</keyword>
<name>A0A482X1V8_LAOST</name>
<evidence type="ECO:0000256" key="2">
    <source>
        <dbReference type="SAM" id="Phobius"/>
    </source>
</evidence>
<dbReference type="Proteomes" id="UP000291343">
    <property type="component" value="Unassembled WGS sequence"/>
</dbReference>
<evidence type="ECO:0000313" key="3">
    <source>
        <dbReference type="EMBL" id="RZF39865.1"/>
    </source>
</evidence>
<feature type="compositionally biased region" description="Low complexity" evidence="1">
    <location>
        <begin position="129"/>
        <end position="141"/>
    </location>
</feature>
<organism evidence="3 4">
    <name type="scientific">Laodelphax striatellus</name>
    <name type="common">Small brown planthopper</name>
    <name type="synonym">Delphax striatella</name>
    <dbReference type="NCBI Taxonomy" id="195883"/>
    <lineage>
        <taxon>Eukaryota</taxon>
        <taxon>Metazoa</taxon>
        <taxon>Ecdysozoa</taxon>
        <taxon>Arthropoda</taxon>
        <taxon>Hexapoda</taxon>
        <taxon>Insecta</taxon>
        <taxon>Pterygota</taxon>
        <taxon>Neoptera</taxon>
        <taxon>Paraneoptera</taxon>
        <taxon>Hemiptera</taxon>
        <taxon>Auchenorrhyncha</taxon>
        <taxon>Fulgoroidea</taxon>
        <taxon>Delphacidae</taxon>
        <taxon>Criomorphinae</taxon>
        <taxon>Laodelphax</taxon>
    </lineage>
</organism>
<sequence length="279" mass="29797">MTASKCACLPESIRRSNEIRRKDEGEKKQREKGERGRIRVGEEGEEEEKEYRDEEEGGSLIPSVVGLWGGSYGINRTLKTVLKQIVIAQCRILINRDAPTPMIYASISSSLCLVVCFLALISISTAATDTSSSSTTSTDTTKNSIDRNSNTVVATAPAHQNDDEQLSFGNMLSVLGHNGGFIAAGVLALSAIAAMVMPMFGLRFCSLIGTCDGIYPAASYASGYANDAAYAGGYGQAMYSPSSYQKRSIEYIGPILKALSSAYDKYGKASAVASTKKST</sequence>
<gene>
    <name evidence="3" type="ORF">LSTR_LSTR014164</name>
</gene>
<comment type="caution">
    <text evidence="3">The sequence shown here is derived from an EMBL/GenBank/DDBJ whole genome shotgun (WGS) entry which is preliminary data.</text>
</comment>
<feature type="compositionally biased region" description="Acidic residues" evidence="1">
    <location>
        <begin position="43"/>
        <end position="56"/>
    </location>
</feature>
<dbReference type="AlphaFoldDB" id="A0A482X1V8"/>
<feature type="transmembrane region" description="Helical" evidence="2">
    <location>
        <begin position="102"/>
        <end position="123"/>
    </location>
</feature>
<reference evidence="3 4" key="1">
    <citation type="journal article" date="2017" name="Gigascience">
        <title>Genome sequence of the small brown planthopper, Laodelphax striatellus.</title>
        <authorList>
            <person name="Zhu J."/>
            <person name="Jiang F."/>
            <person name="Wang X."/>
            <person name="Yang P."/>
            <person name="Bao Y."/>
            <person name="Zhao W."/>
            <person name="Wang W."/>
            <person name="Lu H."/>
            <person name="Wang Q."/>
            <person name="Cui N."/>
            <person name="Li J."/>
            <person name="Chen X."/>
            <person name="Luo L."/>
            <person name="Yu J."/>
            <person name="Kang L."/>
            <person name="Cui F."/>
        </authorList>
    </citation>
    <scope>NUCLEOTIDE SEQUENCE [LARGE SCALE GENOMIC DNA]</scope>
    <source>
        <strain evidence="3">Lst14</strain>
    </source>
</reference>
<dbReference type="InParanoid" id="A0A482X1V8"/>
<feature type="region of interest" description="Disordered" evidence="1">
    <location>
        <begin position="129"/>
        <end position="149"/>
    </location>
</feature>
<accession>A0A482X1V8</accession>
<feature type="region of interest" description="Disordered" evidence="1">
    <location>
        <begin position="17"/>
        <end position="56"/>
    </location>
</feature>
<evidence type="ECO:0000313" key="4">
    <source>
        <dbReference type="Proteomes" id="UP000291343"/>
    </source>
</evidence>
<keyword evidence="2" id="KW-0812">Transmembrane</keyword>
<dbReference type="EMBL" id="QKKF02019538">
    <property type="protein sequence ID" value="RZF39865.1"/>
    <property type="molecule type" value="Genomic_DNA"/>
</dbReference>
<protein>
    <submittedName>
        <fullName evidence="3">Uncharacterized protein</fullName>
    </submittedName>
</protein>
<keyword evidence="2" id="KW-1133">Transmembrane helix</keyword>
<dbReference type="OrthoDB" id="6775489at2759"/>
<evidence type="ECO:0000256" key="1">
    <source>
        <dbReference type="SAM" id="MobiDB-lite"/>
    </source>
</evidence>
<feature type="transmembrane region" description="Helical" evidence="2">
    <location>
        <begin position="180"/>
        <end position="200"/>
    </location>
</feature>